<dbReference type="Proteomes" id="UP000019131">
    <property type="component" value="Unassembled WGS sequence"/>
</dbReference>
<organism evidence="1 2">
    <name type="scientific">Bacteroides reticulotermitis JCM 10512</name>
    <dbReference type="NCBI Taxonomy" id="1445607"/>
    <lineage>
        <taxon>Bacteria</taxon>
        <taxon>Pseudomonadati</taxon>
        <taxon>Bacteroidota</taxon>
        <taxon>Bacteroidia</taxon>
        <taxon>Bacteroidales</taxon>
        <taxon>Bacteroidaceae</taxon>
        <taxon>Bacteroides</taxon>
    </lineage>
</organism>
<comment type="caution">
    <text evidence="1">The sequence shown here is derived from an EMBL/GenBank/DDBJ whole genome shotgun (WGS) entry which is preliminary data.</text>
</comment>
<evidence type="ECO:0000313" key="2">
    <source>
        <dbReference type="Proteomes" id="UP000019131"/>
    </source>
</evidence>
<keyword evidence="2" id="KW-1185">Reference proteome</keyword>
<reference evidence="1 2" key="1">
    <citation type="journal article" date="2014" name="Genome Announc.">
        <title>Draft Genome Sequence of Bacteroides reticulotermitis Strain JCM 10512T, Isolated from the Gut of a Termite.</title>
        <authorList>
            <person name="Yuki M."/>
            <person name="Oshima K."/>
            <person name="Suda W."/>
            <person name="Sakamoto M."/>
            <person name="Iida T."/>
            <person name="Hattori M."/>
            <person name="Ohkuma M."/>
        </authorList>
    </citation>
    <scope>NUCLEOTIDE SEQUENCE [LARGE SCALE GENOMIC DNA]</scope>
    <source>
        <strain evidence="1 2">JCM 10512</strain>
    </source>
</reference>
<evidence type="ECO:0000313" key="1">
    <source>
        <dbReference type="EMBL" id="GAE84228.1"/>
    </source>
</evidence>
<dbReference type="EMBL" id="BAIV01000014">
    <property type="protein sequence ID" value="GAE84228.1"/>
    <property type="molecule type" value="Genomic_DNA"/>
</dbReference>
<dbReference type="RefSeq" id="WP_044162692.1">
    <property type="nucleotide sequence ID" value="NZ_BAIV01000014.1"/>
</dbReference>
<dbReference type="STRING" id="1445607.JCM10512_2557"/>
<accession>W4UUC7</accession>
<dbReference type="AlphaFoldDB" id="W4UUC7"/>
<gene>
    <name evidence="1" type="ORF">JCM10512_2557</name>
</gene>
<proteinExistence type="predicted"/>
<protein>
    <submittedName>
        <fullName evidence="1">Uncharacterized protein</fullName>
    </submittedName>
</protein>
<name>W4UUC7_9BACE</name>
<dbReference type="OrthoDB" id="1377352at2"/>
<sequence>MVGPFGSLWGANWGEDASSTVGITNFSDLNSVIYTRGSNDYNSGDVTMFRRNGLLYIGDGGFLSQSNRTSISPIIEPFW</sequence>